<protein>
    <recommendedName>
        <fullName evidence="4">Serine/threonine protein kinase</fullName>
    </recommendedName>
</protein>
<dbReference type="RefSeq" id="WP_283213738.1">
    <property type="nucleotide sequence ID" value="NZ_JASGBI010000001.1"/>
</dbReference>
<gene>
    <name evidence="2" type="ORF">QLQ15_15955</name>
</gene>
<feature type="transmembrane region" description="Helical" evidence="1">
    <location>
        <begin position="159"/>
        <end position="181"/>
    </location>
</feature>
<dbReference type="EMBL" id="JASGBI010000001">
    <property type="protein sequence ID" value="MDI9240401.1"/>
    <property type="molecule type" value="Genomic_DNA"/>
</dbReference>
<keyword evidence="1" id="KW-0812">Transmembrane</keyword>
<reference evidence="2 3" key="1">
    <citation type="submission" date="2023-05" db="EMBL/GenBank/DDBJ databases">
        <title>Lysobacter sp. strain LF1 Genome sequencing and assembly.</title>
        <authorList>
            <person name="Jung Y."/>
        </authorList>
    </citation>
    <scope>NUCLEOTIDE SEQUENCE [LARGE SCALE GENOMIC DNA]</scope>
    <source>
        <strain evidence="2 3">LF1</strain>
    </source>
</reference>
<keyword evidence="1" id="KW-0472">Membrane</keyword>
<evidence type="ECO:0000256" key="1">
    <source>
        <dbReference type="SAM" id="Phobius"/>
    </source>
</evidence>
<feature type="transmembrane region" description="Helical" evidence="1">
    <location>
        <begin position="69"/>
        <end position="102"/>
    </location>
</feature>
<accession>A0ABT6XJP7</accession>
<keyword evidence="3" id="KW-1185">Reference proteome</keyword>
<feature type="transmembrane region" description="Helical" evidence="1">
    <location>
        <begin position="39"/>
        <end position="63"/>
    </location>
</feature>
<name>A0ABT6XJP7_9GAMM</name>
<comment type="caution">
    <text evidence="2">The sequence shown here is derived from an EMBL/GenBank/DDBJ whole genome shotgun (WGS) entry which is preliminary data.</text>
</comment>
<evidence type="ECO:0000313" key="3">
    <source>
        <dbReference type="Proteomes" id="UP001321580"/>
    </source>
</evidence>
<proteinExistence type="predicted"/>
<keyword evidence="1" id="KW-1133">Transmembrane helix</keyword>
<organism evidence="2 3">
    <name type="scientific">Lysobacter stagni</name>
    <dbReference type="NCBI Taxonomy" id="3045172"/>
    <lineage>
        <taxon>Bacteria</taxon>
        <taxon>Pseudomonadati</taxon>
        <taxon>Pseudomonadota</taxon>
        <taxon>Gammaproteobacteria</taxon>
        <taxon>Lysobacterales</taxon>
        <taxon>Lysobacteraceae</taxon>
        <taxon>Lysobacter</taxon>
    </lineage>
</organism>
<dbReference type="Proteomes" id="UP001321580">
    <property type="component" value="Unassembled WGS sequence"/>
</dbReference>
<evidence type="ECO:0000313" key="2">
    <source>
        <dbReference type="EMBL" id="MDI9240401.1"/>
    </source>
</evidence>
<sequence>MDNDELKAAWQAMETQLAEQGRVQMELVREKKLDRTRGLLRPLFWGQVLQVLLGVGLIVLGVACWKQNLGVAGLFAVGVVVHAFGVVTLVAAAITLGLMARIDYTAPVLRIQTQMAQLQRFHTLNGIACGLPWWVAWVLVVVAFAGAGRPLSSGPTPAWIAWSLAVGVVGMLGTWLLHYLAQRAPDSRLARFMRDTAAASSLRRAQAALDDVRRFGSD</sequence>
<evidence type="ECO:0008006" key="4">
    <source>
        <dbReference type="Google" id="ProtNLM"/>
    </source>
</evidence>
<feature type="transmembrane region" description="Helical" evidence="1">
    <location>
        <begin position="123"/>
        <end position="147"/>
    </location>
</feature>